<dbReference type="EMBL" id="GBXM01058970">
    <property type="protein sequence ID" value="JAH49607.1"/>
    <property type="molecule type" value="Transcribed_RNA"/>
</dbReference>
<sequence length="33" mass="3806">MSVSSFNIDRINMHLTNLVYLKAFLLVATDKFC</sequence>
<organism evidence="1">
    <name type="scientific">Anguilla anguilla</name>
    <name type="common">European freshwater eel</name>
    <name type="synonym">Muraena anguilla</name>
    <dbReference type="NCBI Taxonomy" id="7936"/>
    <lineage>
        <taxon>Eukaryota</taxon>
        <taxon>Metazoa</taxon>
        <taxon>Chordata</taxon>
        <taxon>Craniata</taxon>
        <taxon>Vertebrata</taxon>
        <taxon>Euteleostomi</taxon>
        <taxon>Actinopterygii</taxon>
        <taxon>Neopterygii</taxon>
        <taxon>Teleostei</taxon>
        <taxon>Anguilliformes</taxon>
        <taxon>Anguillidae</taxon>
        <taxon>Anguilla</taxon>
    </lineage>
</organism>
<reference evidence="1" key="2">
    <citation type="journal article" date="2015" name="Fish Shellfish Immunol.">
        <title>Early steps in the European eel (Anguilla anguilla)-Vibrio vulnificus interaction in the gills: Role of the RtxA13 toxin.</title>
        <authorList>
            <person name="Callol A."/>
            <person name="Pajuelo D."/>
            <person name="Ebbesson L."/>
            <person name="Teles M."/>
            <person name="MacKenzie S."/>
            <person name="Amaro C."/>
        </authorList>
    </citation>
    <scope>NUCLEOTIDE SEQUENCE</scope>
</reference>
<accession>A0A0E9T850</accession>
<name>A0A0E9T850_ANGAN</name>
<dbReference type="AlphaFoldDB" id="A0A0E9T850"/>
<proteinExistence type="predicted"/>
<evidence type="ECO:0000313" key="1">
    <source>
        <dbReference type="EMBL" id="JAH49607.1"/>
    </source>
</evidence>
<reference evidence="1" key="1">
    <citation type="submission" date="2014-11" db="EMBL/GenBank/DDBJ databases">
        <authorList>
            <person name="Amaro Gonzalez C."/>
        </authorList>
    </citation>
    <scope>NUCLEOTIDE SEQUENCE</scope>
</reference>
<protein>
    <submittedName>
        <fullName evidence="1">Uncharacterized protein</fullName>
    </submittedName>
</protein>